<protein>
    <submittedName>
        <fullName evidence="1">Uncharacterized protein</fullName>
    </submittedName>
</protein>
<comment type="caution">
    <text evidence="1">The sequence shown here is derived from an EMBL/GenBank/DDBJ whole genome shotgun (WGS) entry which is preliminary data.</text>
</comment>
<dbReference type="EMBL" id="CALNXI010004518">
    <property type="protein sequence ID" value="CAH3195990.1"/>
    <property type="molecule type" value="Genomic_DNA"/>
</dbReference>
<reference evidence="1 2" key="1">
    <citation type="submission" date="2022-05" db="EMBL/GenBank/DDBJ databases">
        <authorList>
            <consortium name="Genoscope - CEA"/>
            <person name="William W."/>
        </authorList>
    </citation>
    <scope>NUCLEOTIDE SEQUENCE [LARGE SCALE GENOMIC DNA]</scope>
</reference>
<sequence>MKTHIKRWVSTANGMGTQNGKEAVENGAHVKAYLVQKFDTGCRSGQKANPVQVAREKKIVKDDAGHLLFTRQEWRRAQQINNFFSRLSAVQRQTQMEKDTSEYSTSQEFTEEDPDLEALENEIMLENLREICPGSI</sequence>
<evidence type="ECO:0000313" key="2">
    <source>
        <dbReference type="Proteomes" id="UP001159427"/>
    </source>
</evidence>
<accession>A0ABN8SWQ8</accession>
<dbReference type="Proteomes" id="UP001159427">
    <property type="component" value="Unassembled WGS sequence"/>
</dbReference>
<name>A0ABN8SWQ8_9CNID</name>
<organism evidence="1 2">
    <name type="scientific">Porites evermanni</name>
    <dbReference type="NCBI Taxonomy" id="104178"/>
    <lineage>
        <taxon>Eukaryota</taxon>
        <taxon>Metazoa</taxon>
        <taxon>Cnidaria</taxon>
        <taxon>Anthozoa</taxon>
        <taxon>Hexacorallia</taxon>
        <taxon>Scleractinia</taxon>
        <taxon>Fungiina</taxon>
        <taxon>Poritidae</taxon>
        <taxon>Porites</taxon>
    </lineage>
</organism>
<proteinExistence type="predicted"/>
<evidence type="ECO:0000313" key="1">
    <source>
        <dbReference type="EMBL" id="CAH3195990.1"/>
    </source>
</evidence>
<gene>
    <name evidence="1" type="ORF">PEVE_00031541</name>
</gene>
<keyword evidence="2" id="KW-1185">Reference proteome</keyword>